<evidence type="ECO:0000313" key="2">
    <source>
        <dbReference type="Proteomes" id="UP000054498"/>
    </source>
</evidence>
<proteinExistence type="predicted"/>
<reference evidence="1 2" key="1">
    <citation type="journal article" date="2013" name="BMC Genomics">
        <title>Reconstruction of the lipid metabolism for the microalga Monoraphidium neglectum from its genome sequence reveals characteristics suitable for biofuel production.</title>
        <authorList>
            <person name="Bogen C."/>
            <person name="Al-Dilaimi A."/>
            <person name="Albersmeier A."/>
            <person name="Wichmann J."/>
            <person name="Grundmann M."/>
            <person name="Rupp O."/>
            <person name="Lauersen K.J."/>
            <person name="Blifernez-Klassen O."/>
            <person name="Kalinowski J."/>
            <person name="Goesmann A."/>
            <person name="Mussgnug J.H."/>
            <person name="Kruse O."/>
        </authorList>
    </citation>
    <scope>NUCLEOTIDE SEQUENCE [LARGE SCALE GENOMIC DNA]</scope>
    <source>
        <strain evidence="1 2">SAG 48.87</strain>
    </source>
</reference>
<name>A0A0D2MB69_9CHLO</name>
<dbReference type="Gene3D" id="2.10.50.10">
    <property type="entry name" value="Tumor Necrosis Factor Receptor, subunit A, domain 2"/>
    <property type="match status" value="1"/>
</dbReference>
<dbReference type="KEGG" id="mng:MNEG_9840"/>
<evidence type="ECO:0000313" key="1">
    <source>
        <dbReference type="EMBL" id="KIY98121.1"/>
    </source>
</evidence>
<dbReference type="EMBL" id="KK102302">
    <property type="protein sequence ID" value="KIY98121.1"/>
    <property type="molecule type" value="Genomic_DNA"/>
</dbReference>
<dbReference type="AlphaFoldDB" id="A0A0D2MB69"/>
<dbReference type="Proteomes" id="UP000054498">
    <property type="component" value="Unassembled WGS sequence"/>
</dbReference>
<accession>A0A0D2MB69</accession>
<dbReference type="InterPro" id="IPR009030">
    <property type="entry name" value="Growth_fac_rcpt_cys_sf"/>
</dbReference>
<gene>
    <name evidence="1" type="ORF">MNEG_9840</name>
</gene>
<sequence>MWHGMTGRRLARRQHAAAVRNGTAGLGPPAASQCAAAGGSAGLQSGADLIARSIPWQLRRAPCAAGYAAKKLKGSKCIKCAKGLFAPAAKIGSLICGKCPANTVLNVYSNRCVGLPGYIVNDDGTVRECSVDKFCINNVERDWWAAPPCRAPKRREM</sequence>
<dbReference type="RefSeq" id="XP_013897141.1">
    <property type="nucleotide sequence ID" value="XM_014041687.1"/>
</dbReference>
<organism evidence="1 2">
    <name type="scientific">Monoraphidium neglectum</name>
    <dbReference type="NCBI Taxonomy" id="145388"/>
    <lineage>
        <taxon>Eukaryota</taxon>
        <taxon>Viridiplantae</taxon>
        <taxon>Chlorophyta</taxon>
        <taxon>core chlorophytes</taxon>
        <taxon>Chlorophyceae</taxon>
        <taxon>CS clade</taxon>
        <taxon>Sphaeropleales</taxon>
        <taxon>Selenastraceae</taxon>
        <taxon>Monoraphidium</taxon>
    </lineage>
</organism>
<dbReference type="SUPFAM" id="SSF57184">
    <property type="entry name" value="Growth factor receptor domain"/>
    <property type="match status" value="1"/>
</dbReference>
<protein>
    <submittedName>
        <fullName evidence="1">Uncharacterized protein</fullName>
    </submittedName>
</protein>
<dbReference type="GeneID" id="25742715"/>
<keyword evidence="2" id="KW-1185">Reference proteome</keyword>